<evidence type="ECO:0000256" key="3">
    <source>
        <dbReference type="PROSITE-ProRule" id="PRU00339"/>
    </source>
</evidence>
<name>A0A8X8W4Q4_SALSN</name>
<dbReference type="PANTHER" id="PTHR46183:SF4">
    <property type="entry name" value="PROTEIN PHOX4"/>
    <property type="match status" value="1"/>
</dbReference>
<feature type="compositionally biased region" description="Basic residues" evidence="4">
    <location>
        <begin position="1"/>
        <end position="11"/>
    </location>
</feature>
<comment type="caution">
    <text evidence="7">The sequence shown here is derived from an EMBL/GenBank/DDBJ whole genome shotgun (WGS) entry which is preliminary data.</text>
</comment>
<keyword evidence="8" id="KW-1185">Reference proteome</keyword>
<feature type="region of interest" description="Disordered" evidence="4">
    <location>
        <begin position="1"/>
        <end position="28"/>
    </location>
</feature>
<dbReference type="Gene3D" id="1.25.40.10">
    <property type="entry name" value="Tetratricopeptide repeat domain"/>
    <property type="match status" value="2"/>
</dbReference>
<dbReference type="SMART" id="SM00666">
    <property type="entry name" value="PB1"/>
    <property type="match status" value="1"/>
</dbReference>
<dbReference type="EMBL" id="PNBA02000021">
    <property type="protein sequence ID" value="KAG6388103.1"/>
    <property type="molecule type" value="Genomic_DNA"/>
</dbReference>
<keyword evidence="5" id="KW-0812">Transmembrane</keyword>
<feature type="transmembrane region" description="Helical" evidence="5">
    <location>
        <begin position="999"/>
        <end position="1021"/>
    </location>
</feature>
<keyword evidence="1" id="KW-0677">Repeat</keyword>
<dbReference type="SMART" id="SM00028">
    <property type="entry name" value="TPR"/>
    <property type="match status" value="3"/>
</dbReference>
<dbReference type="InterPro" id="IPR053793">
    <property type="entry name" value="PB1-like"/>
</dbReference>
<dbReference type="Pfam" id="PF00564">
    <property type="entry name" value="PB1"/>
    <property type="match status" value="1"/>
</dbReference>
<dbReference type="PROSITE" id="PS51745">
    <property type="entry name" value="PB1"/>
    <property type="match status" value="1"/>
</dbReference>
<gene>
    <name evidence="7" type="ORF">SASPL_153301</name>
</gene>
<dbReference type="PANTHER" id="PTHR46183">
    <property type="entry name" value="PROTEIN CLMP1"/>
    <property type="match status" value="1"/>
</dbReference>
<dbReference type="Proteomes" id="UP000298416">
    <property type="component" value="Unassembled WGS sequence"/>
</dbReference>
<keyword evidence="5" id="KW-0472">Membrane</keyword>
<feature type="domain" description="PB1" evidence="6">
    <location>
        <begin position="243"/>
        <end position="329"/>
    </location>
</feature>
<organism evidence="7">
    <name type="scientific">Salvia splendens</name>
    <name type="common">Scarlet sage</name>
    <dbReference type="NCBI Taxonomy" id="180675"/>
    <lineage>
        <taxon>Eukaryota</taxon>
        <taxon>Viridiplantae</taxon>
        <taxon>Streptophyta</taxon>
        <taxon>Embryophyta</taxon>
        <taxon>Tracheophyta</taxon>
        <taxon>Spermatophyta</taxon>
        <taxon>Magnoliopsida</taxon>
        <taxon>eudicotyledons</taxon>
        <taxon>Gunneridae</taxon>
        <taxon>Pentapetalae</taxon>
        <taxon>asterids</taxon>
        <taxon>lamiids</taxon>
        <taxon>Lamiales</taxon>
        <taxon>Lamiaceae</taxon>
        <taxon>Nepetoideae</taxon>
        <taxon>Mentheae</taxon>
        <taxon>Salviinae</taxon>
        <taxon>Salvia</taxon>
        <taxon>Salvia subgen. Calosphace</taxon>
        <taxon>core Calosphace</taxon>
    </lineage>
</organism>
<dbReference type="CDD" id="cd07361">
    <property type="entry name" value="MEMO_like"/>
    <property type="match status" value="1"/>
</dbReference>
<dbReference type="Pfam" id="PF01875">
    <property type="entry name" value="Memo"/>
    <property type="match status" value="1"/>
</dbReference>
<dbReference type="InterPro" id="IPR019734">
    <property type="entry name" value="TPR_rpt"/>
</dbReference>
<sequence length="1060" mass="119044">MGKPTTARKKFQIGSKSETAKATERSPKAAAAFDEDTAIFINMSQELKEEGNKLYQRHDHEGAMLKYEKALKLLPPNHIDVASLRTNMAACYMRMGIGEYPRAVNECNLALQVAPKYSKALLRRARCYDAMNRLDLALRDVNSVLSMEPNNTTALEIAENVRRGIEKSGLQIEDKEVVESTTTPTPPPLPAPVHRRVANEKGKRKKNNKFEKKTVVEPQVKNVSEVVEKKTEDKVVVEEKRSVKEEKVVMKSVKLVHGEDIRWAQLPVNCGARLVRDIVVDRFPSLKGVLIKYKDQEGDLVTITTTDELRVAEGLADRQGYLRLYIAEVSPDKEPVYEGTGIEEALGQGHQEPLVVTKNIHAGGRGPTCIEDWIVHFARLFKSHVGFDCDSYMDIHDMGMKLYSEALEDTVTSEDSQELFDIAAAKFQELTALALFNWGNVHLSKARKRMVTAEDSLSESPESSLTQVKDAYDWAQKEYTKAVLKYEEALKVKPDFYEGYLALGLQQFEQAKLSWYYILGSKSDLEIGPSSEILELYNKAEDSMEKGMQIWEEMEEQRLNGLSKYEKDKALFQKFGLGGLFKDISADEASEQATNMRSQIYLLWGTMLYERSVVEYKLSLPSWEECLEVAVEKFELAGASATDIAVMIKNHCSNETALEGFKVDELVQAWNEMYDSDAWRSEGNSIRIISKCHVVACILPEVTDSCCCGSSQFGRSEEKHASVSQLPVVKSQRICICIRAFSAMDKIRRPSHAGSWYTDNPKELAEELDGWLRAAGLPKNSDVRGVIAPHAGYSYSGRAAAYAFGNIDPSNITRIFLLGPSHHYYTPKCALSKATVYKTPIGDLPIDQEGLCVVRHSIVNEELKATGKFEMMDLRVDEAEHSMEMHLPYLAKVFQGYAVKIVPILVGALSAENEAVFGRLLAKYVDDPTNFFSVSSDFCHWGSRFNYTHYDKKHGAIHKSIEALDKMGMDIIETGDPDAFKNYLLETDNTICGRHPISVFLHVISPPPLFLSVLFYNAFMLKNSSTKVKIRFLRYEQSSQCKSTRDSSVSYASAAAKVDA</sequence>
<evidence type="ECO:0000313" key="8">
    <source>
        <dbReference type="Proteomes" id="UP000298416"/>
    </source>
</evidence>
<reference evidence="7" key="2">
    <citation type="submission" date="2020-08" db="EMBL/GenBank/DDBJ databases">
        <title>Plant Genome Project.</title>
        <authorList>
            <person name="Zhang R.-G."/>
        </authorList>
    </citation>
    <scope>NUCLEOTIDE SEQUENCE</scope>
    <source>
        <strain evidence="7">Huo1</strain>
        <tissue evidence="7">Leaf</tissue>
    </source>
</reference>
<accession>A0A8X8W4Q4</accession>
<dbReference type="HAMAP" id="MF_00055">
    <property type="entry name" value="MEMO1"/>
    <property type="match status" value="1"/>
</dbReference>
<dbReference type="InterPro" id="IPR044517">
    <property type="entry name" value="PHOX1-4"/>
</dbReference>
<evidence type="ECO:0000313" key="7">
    <source>
        <dbReference type="EMBL" id="KAG6388103.1"/>
    </source>
</evidence>
<dbReference type="SUPFAM" id="SSF54277">
    <property type="entry name" value="CAD &amp; PB1 domains"/>
    <property type="match status" value="1"/>
</dbReference>
<evidence type="ECO:0000256" key="2">
    <source>
        <dbReference type="ARBA" id="ARBA00022803"/>
    </source>
</evidence>
<keyword evidence="5" id="KW-1133">Transmembrane helix</keyword>
<dbReference type="AlphaFoldDB" id="A0A8X8W4Q4"/>
<feature type="repeat" description="TPR" evidence="3">
    <location>
        <begin position="118"/>
        <end position="151"/>
    </location>
</feature>
<proteinExistence type="inferred from homology"/>
<reference evidence="7" key="1">
    <citation type="submission" date="2018-01" db="EMBL/GenBank/DDBJ databases">
        <authorList>
            <person name="Mao J.F."/>
        </authorList>
    </citation>
    <scope>NUCLEOTIDE SEQUENCE</scope>
    <source>
        <strain evidence="7">Huo1</strain>
        <tissue evidence="7">Leaf</tissue>
    </source>
</reference>
<protein>
    <recommendedName>
        <fullName evidence="6">PB1 domain-containing protein</fullName>
    </recommendedName>
</protein>
<dbReference type="InterPro" id="IPR002737">
    <property type="entry name" value="MEMO1_fam"/>
</dbReference>
<evidence type="ECO:0000256" key="4">
    <source>
        <dbReference type="SAM" id="MobiDB-lite"/>
    </source>
</evidence>
<dbReference type="NCBIfam" id="TIGR04336">
    <property type="entry name" value="AmmeMemoSam_B"/>
    <property type="match status" value="1"/>
</dbReference>
<feature type="repeat" description="TPR" evidence="3">
    <location>
        <begin position="44"/>
        <end position="77"/>
    </location>
</feature>
<feature type="compositionally biased region" description="Basic and acidic residues" evidence="4">
    <location>
        <begin position="18"/>
        <end position="27"/>
    </location>
</feature>
<evidence type="ECO:0000259" key="6">
    <source>
        <dbReference type="PROSITE" id="PS51745"/>
    </source>
</evidence>
<keyword evidence="2 3" id="KW-0802">TPR repeat</keyword>
<dbReference type="InterPro" id="IPR000270">
    <property type="entry name" value="PB1_dom"/>
</dbReference>
<evidence type="ECO:0000256" key="1">
    <source>
        <dbReference type="ARBA" id="ARBA00022737"/>
    </source>
</evidence>
<evidence type="ECO:0000256" key="5">
    <source>
        <dbReference type="SAM" id="Phobius"/>
    </source>
</evidence>
<dbReference type="InterPro" id="IPR011990">
    <property type="entry name" value="TPR-like_helical_dom_sf"/>
</dbReference>
<dbReference type="Gene3D" id="3.40.830.10">
    <property type="entry name" value="LigB-like"/>
    <property type="match status" value="1"/>
</dbReference>
<dbReference type="CDD" id="cd05992">
    <property type="entry name" value="PB1"/>
    <property type="match status" value="1"/>
</dbReference>
<dbReference type="SUPFAM" id="SSF48452">
    <property type="entry name" value="TPR-like"/>
    <property type="match status" value="1"/>
</dbReference>
<dbReference type="PROSITE" id="PS50005">
    <property type="entry name" value="TPR"/>
    <property type="match status" value="2"/>
</dbReference>
<dbReference type="Gene3D" id="3.10.20.90">
    <property type="entry name" value="Phosphatidylinositol 3-kinase Catalytic Subunit, Chain A, domain 1"/>
    <property type="match status" value="1"/>
</dbReference>